<dbReference type="OrthoDB" id="758104at2759"/>
<dbReference type="PANTHER" id="PTHR47071">
    <property type="entry name" value="PROTEIN TRM32"/>
    <property type="match status" value="1"/>
</dbReference>
<keyword evidence="2" id="KW-1185">Reference proteome</keyword>
<dbReference type="AlphaFoldDB" id="A0A6P5ZMI0"/>
<evidence type="ECO:0000259" key="1">
    <source>
        <dbReference type="Pfam" id="PF14309"/>
    </source>
</evidence>
<dbReference type="KEGG" id="dzi:111301851"/>
<gene>
    <name evidence="3" type="primary">LOC111301851</name>
</gene>
<dbReference type="RefSeq" id="XP_022753595.1">
    <property type="nucleotide sequence ID" value="XM_022897860.1"/>
</dbReference>
<dbReference type="InterPro" id="IPR044257">
    <property type="entry name" value="TRM32-like"/>
</dbReference>
<protein>
    <submittedName>
        <fullName evidence="3">Protein TRM32-like</fullName>
    </submittedName>
</protein>
<dbReference type="Pfam" id="PF14309">
    <property type="entry name" value="DUF4378"/>
    <property type="match status" value="1"/>
</dbReference>
<name>A0A6P5ZMI0_DURZI</name>
<evidence type="ECO:0000313" key="3">
    <source>
        <dbReference type="RefSeq" id="XP_022753595.1"/>
    </source>
</evidence>
<dbReference type="GeneID" id="111301851"/>
<dbReference type="InterPro" id="IPR025486">
    <property type="entry name" value="DUF4378"/>
</dbReference>
<organism evidence="2 3">
    <name type="scientific">Durio zibethinus</name>
    <name type="common">Durian</name>
    <dbReference type="NCBI Taxonomy" id="66656"/>
    <lineage>
        <taxon>Eukaryota</taxon>
        <taxon>Viridiplantae</taxon>
        <taxon>Streptophyta</taxon>
        <taxon>Embryophyta</taxon>
        <taxon>Tracheophyta</taxon>
        <taxon>Spermatophyta</taxon>
        <taxon>Magnoliopsida</taxon>
        <taxon>eudicotyledons</taxon>
        <taxon>Gunneridae</taxon>
        <taxon>Pentapetalae</taxon>
        <taxon>rosids</taxon>
        <taxon>malvids</taxon>
        <taxon>Malvales</taxon>
        <taxon>Malvaceae</taxon>
        <taxon>Helicteroideae</taxon>
        <taxon>Durio</taxon>
    </lineage>
</organism>
<accession>A0A6P5ZMI0</accession>
<dbReference type="PANTHER" id="PTHR47071:SF2">
    <property type="entry name" value="PROTEIN TRM32"/>
    <property type="match status" value="1"/>
</dbReference>
<evidence type="ECO:0000313" key="2">
    <source>
        <dbReference type="Proteomes" id="UP000515121"/>
    </source>
</evidence>
<proteinExistence type="predicted"/>
<reference evidence="3" key="1">
    <citation type="submission" date="2025-08" db="UniProtKB">
        <authorList>
            <consortium name="RefSeq"/>
        </authorList>
    </citation>
    <scope>IDENTIFICATION</scope>
    <source>
        <tissue evidence="3">Fruit stalk</tissue>
    </source>
</reference>
<sequence>MNPFKDIKLRIKQALKERRKSISHTMVDGLTLQVSLRDTLSSNDREVSEKTTMEQDTINNFNSSLQINASDNDTRNCRLKRIRRTMSTNESLDRYTQLRISSLSDLESFCFLLDEVSRDALSSEMPISSILDYDANKESDAHNEPKSISFPEDIDKFEQVEAVLGADLQEKLTDGKPCDSNEDTKIDPCILLEEWLLIVLAKLRTFLKDRINHESVEYEIMGISSRFLIFESDKNAVPCYNYVRDILELSGFIQNEYLQTWYSTDQPLNPSLFKELETFLHPELESWNQL</sequence>
<dbReference type="Proteomes" id="UP000515121">
    <property type="component" value="Unplaced"/>
</dbReference>
<feature type="domain" description="DUF4378" evidence="1">
    <location>
        <begin position="240"/>
        <end position="280"/>
    </location>
</feature>